<evidence type="ECO:0000256" key="3">
    <source>
        <dbReference type="ARBA" id="ARBA00022692"/>
    </source>
</evidence>
<organism evidence="8 9">
    <name type="scientific">Candidatus Brennerbacteria bacterium CG_4_8_14_3_um_filter_43_14</name>
    <dbReference type="NCBI Taxonomy" id="1974521"/>
    <lineage>
        <taxon>Bacteria</taxon>
        <taxon>Candidatus Brenneribacteriota</taxon>
    </lineage>
</organism>
<feature type="transmembrane region" description="Helical" evidence="6">
    <location>
        <begin position="172"/>
        <end position="194"/>
    </location>
</feature>
<reference evidence="9" key="1">
    <citation type="submission" date="2017-09" db="EMBL/GenBank/DDBJ databases">
        <title>Depth-based differentiation of microbial function through sediment-hosted aquifers and enrichment of novel symbionts in the deep terrestrial subsurface.</title>
        <authorList>
            <person name="Probst A.J."/>
            <person name="Ladd B."/>
            <person name="Jarett J.K."/>
            <person name="Geller-Mcgrath D.E."/>
            <person name="Sieber C.M.K."/>
            <person name="Emerson J.B."/>
            <person name="Anantharaman K."/>
            <person name="Thomas B.C."/>
            <person name="Malmstrom R."/>
            <person name="Stieglmeier M."/>
            <person name="Klingl A."/>
            <person name="Woyke T."/>
            <person name="Ryan C.M."/>
            <person name="Banfield J.F."/>
        </authorList>
    </citation>
    <scope>NUCLEOTIDE SEQUENCE [LARGE SCALE GENOMIC DNA]</scope>
</reference>
<feature type="domain" description="ComEC/Rec2-related protein" evidence="7">
    <location>
        <begin position="147"/>
        <end position="418"/>
    </location>
</feature>
<feature type="transmembrane region" description="Helical" evidence="6">
    <location>
        <begin position="245"/>
        <end position="263"/>
    </location>
</feature>
<evidence type="ECO:0000313" key="9">
    <source>
        <dbReference type="Proteomes" id="UP000236842"/>
    </source>
</evidence>
<accession>A0A2H9N6J3</accession>
<feature type="transmembrane region" description="Helical" evidence="6">
    <location>
        <begin position="61"/>
        <end position="79"/>
    </location>
</feature>
<proteinExistence type="predicted"/>
<feature type="transmembrane region" description="Helical" evidence="6">
    <location>
        <begin position="306"/>
        <end position="326"/>
    </location>
</feature>
<evidence type="ECO:0000256" key="2">
    <source>
        <dbReference type="ARBA" id="ARBA00022475"/>
    </source>
</evidence>
<evidence type="ECO:0000256" key="5">
    <source>
        <dbReference type="ARBA" id="ARBA00023136"/>
    </source>
</evidence>
<comment type="subcellular location">
    <subcellularLocation>
        <location evidence="1">Cell membrane</location>
        <topology evidence="1">Multi-pass membrane protein</topology>
    </subcellularLocation>
</comment>
<feature type="transmembrane region" description="Helical" evidence="6">
    <location>
        <begin position="338"/>
        <end position="361"/>
    </location>
</feature>
<feature type="transmembrane region" description="Helical" evidence="6">
    <location>
        <begin position="398"/>
        <end position="417"/>
    </location>
</feature>
<dbReference type="PANTHER" id="PTHR30619">
    <property type="entry name" value="DNA INTERNALIZATION/COMPETENCE PROTEIN COMEC/REC2"/>
    <property type="match status" value="1"/>
</dbReference>
<feature type="transmembrane region" description="Helical" evidence="6">
    <location>
        <begin position="373"/>
        <end position="392"/>
    </location>
</feature>
<keyword evidence="5 6" id="KW-0472">Membrane</keyword>
<sequence>MKSRRINFLNQLERCCKNTSASACVYLQGKSNDMVLADYFFMALAGCIASVFIASLAAVKLWWIIAFGIFGFCITSILCPRTYRWAFILFCIGACAGLLRIALFAPTFIFLKQGSWIITILENIRLGVTAMVQRLYPEPVAGFVQGLLLGSKGVQIQPALWEALRRTSTAHLIAVSGYNITIVANAISVFLAWLTVPRKWIWLIASVVIVGFTVFVGAPASAVRAAVMAFLVVVAKRFSRQTSTHIAFALTLAAMLIINPSSLRSDLGFQLSFLAAFGILYVEPFLNRSLRFGPREKTARDEIAGAVRETLAAQCMVFPILLYRFGTMSLLGIAANMFVLPFIPFAMAVGSASIVLGYAFFPLGQIISWSALPIFRGALWVISFFSSFPIAAFEGIRVSAYAVGAYYACFILWFWYASHRRAHLCVQQ</sequence>
<keyword evidence="4 6" id="KW-1133">Transmembrane helix</keyword>
<comment type="caution">
    <text evidence="8">The sequence shown here is derived from an EMBL/GenBank/DDBJ whole genome shotgun (WGS) entry which is preliminary data.</text>
</comment>
<feature type="transmembrane region" description="Helical" evidence="6">
    <location>
        <begin position="269"/>
        <end position="286"/>
    </location>
</feature>
<dbReference type="Pfam" id="PF03772">
    <property type="entry name" value="Competence"/>
    <property type="match status" value="1"/>
</dbReference>
<dbReference type="AlphaFoldDB" id="A0A2H9N6J3"/>
<dbReference type="GO" id="GO:0005886">
    <property type="term" value="C:plasma membrane"/>
    <property type="evidence" value="ECO:0007669"/>
    <property type="project" value="UniProtKB-SubCell"/>
</dbReference>
<evidence type="ECO:0000313" key="8">
    <source>
        <dbReference type="EMBL" id="PIX29400.1"/>
    </source>
</evidence>
<evidence type="ECO:0000256" key="4">
    <source>
        <dbReference type="ARBA" id="ARBA00022989"/>
    </source>
</evidence>
<dbReference type="InterPro" id="IPR052159">
    <property type="entry name" value="Competence_DNA_uptake"/>
</dbReference>
<evidence type="ECO:0000259" key="7">
    <source>
        <dbReference type="Pfam" id="PF03772"/>
    </source>
</evidence>
<evidence type="ECO:0000256" key="1">
    <source>
        <dbReference type="ARBA" id="ARBA00004651"/>
    </source>
</evidence>
<keyword evidence="2" id="KW-1003">Cell membrane</keyword>
<dbReference type="NCBIfam" id="TIGR00360">
    <property type="entry name" value="ComEC_N-term"/>
    <property type="match status" value="1"/>
</dbReference>
<feature type="transmembrane region" description="Helical" evidence="6">
    <location>
        <begin position="86"/>
        <end position="111"/>
    </location>
</feature>
<dbReference type="InterPro" id="IPR004477">
    <property type="entry name" value="ComEC_N"/>
</dbReference>
<dbReference type="PANTHER" id="PTHR30619:SF7">
    <property type="entry name" value="BETA-LACTAMASE DOMAIN PROTEIN"/>
    <property type="match status" value="1"/>
</dbReference>
<protein>
    <recommendedName>
        <fullName evidence="7">ComEC/Rec2-related protein domain-containing protein</fullName>
    </recommendedName>
</protein>
<feature type="transmembrane region" description="Helical" evidence="6">
    <location>
        <begin position="36"/>
        <end position="55"/>
    </location>
</feature>
<dbReference type="Proteomes" id="UP000236842">
    <property type="component" value="Unassembled WGS sequence"/>
</dbReference>
<name>A0A2H9N6J3_9BACT</name>
<keyword evidence="3 6" id="KW-0812">Transmembrane</keyword>
<evidence type="ECO:0000256" key="6">
    <source>
        <dbReference type="SAM" id="Phobius"/>
    </source>
</evidence>
<feature type="transmembrane region" description="Helical" evidence="6">
    <location>
        <begin position="200"/>
        <end position="233"/>
    </location>
</feature>
<gene>
    <name evidence="8" type="ORF">COZ64_00015</name>
</gene>
<dbReference type="EMBL" id="PFIJ01000001">
    <property type="protein sequence ID" value="PIX29400.1"/>
    <property type="molecule type" value="Genomic_DNA"/>
</dbReference>